<dbReference type="InterPro" id="IPR051157">
    <property type="entry name" value="PDH/Transketolase"/>
</dbReference>
<dbReference type="PANTHER" id="PTHR43825:SF3">
    <property type="entry name" value="PYRUVATE DEHYDROGENASE E1 COMPONENT"/>
    <property type="match status" value="1"/>
</dbReference>
<feature type="chain" id="PRO_5031399224" evidence="1">
    <location>
        <begin position="29"/>
        <end position="348"/>
    </location>
</feature>
<dbReference type="Pfam" id="PF22613">
    <property type="entry name" value="Transketolase_C_1"/>
    <property type="match status" value="1"/>
</dbReference>
<protein>
    <submittedName>
        <fullName evidence="3">Pyruvate dehydrogenase</fullName>
    </submittedName>
</protein>
<evidence type="ECO:0000259" key="2">
    <source>
        <dbReference type="Pfam" id="PF22613"/>
    </source>
</evidence>
<dbReference type="PANTHER" id="PTHR43825">
    <property type="entry name" value="PYRUVATE DEHYDROGENASE E1 COMPONENT"/>
    <property type="match status" value="1"/>
</dbReference>
<proteinExistence type="predicted"/>
<dbReference type="Gene3D" id="3.40.50.970">
    <property type="match status" value="1"/>
</dbReference>
<dbReference type="SUPFAM" id="SSF52922">
    <property type="entry name" value="TK C-terminal domain-like"/>
    <property type="match status" value="1"/>
</dbReference>
<keyword evidence="1" id="KW-0732">Signal</keyword>
<dbReference type="Proteomes" id="UP000517547">
    <property type="component" value="Unassembled WGS sequence"/>
</dbReference>
<feature type="domain" description="Transketolase-like C-terminal" evidence="2">
    <location>
        <begin position="194"/>
        <end position="292"/>
    </location>
</feature>
<evidence type="ECO:0000313" key="3">
    <source>
        <dbReference type="EMBL" id="NWC12381.1"/>
    </source>
</evidence>
<dbReference type="AlphaFoldDB" id="A0A7Y7XUL6"/>
<keyword evidence="3" id="KW-0670">Pyruvate</keyword>
<dbReference type="InterPro" id="IPR009014">
    <property type="entry name" value="Transketo_C/PFOR_II"/>
</dbReference>
<comment type="caution">
    <text evidence="3">The sequence shown here is derived from an EMBL/GenBank/DDBJ whole genome shotgun (WGS) entry which is preliminary data.</text>
</comment>
<evidence type="ECO:0000256" key="1">
    <source>
        <dbReference type="SAM" id="SignalP"/>
    </source>
</evidence>
<evidence type="ECO:0000313" key="4">
    <source>
        <dbReference type="Proteomes" id="UP000517547"/>
    </source>
</evidence>
<dbReference type="Gene3D" id="3.40.50.920">
    <property type="match status" value="1"/>
</dbReference>
<gene>
    <name evidence="3" type="ORF">HX845_01890</name>
</gene>
<accession>A0A7Y7XUL6</accession>
<dbReference type="RefSeq" id="WP_042936110.1">
    <property type="nucleotide sequence ID" value="NZ_JACAQE010000001.1"/>
</dbReference>
<sequence>MTALSPRPSSRATALACIKALQAAPATAGSPLSSVLEIAERLEHGMAANHGAWVIRNHRHPDAPRSTRISAWSMRFSRHRAQRPLLYLLSAAHSAGLCAVVDEILQRGILCNDIETLPSRWPKGAQPSLPLWLASNPRCQPFDPASGAEARAIVLAALQRLYVEGDPGFYYLALHDREQGPALTAEQTQDALDGMYRLSPERPAIIRLLGAGQALEEVQAAAGLLEQDWGITAQVWSCPSYTRLARNAASTARWNRLHPGATKRRSHLEKCLGDSNAPIVAVTGYPQAVVDPLGGYVAARFVGLGAGSMGPGAPDRHWIAALALGALADEQQIASGLARQALARYGLC</sequence>
<organism evidence="3 4">
    <name type="scientific">Pseudomonas gingeri</name>
    <dbReference type="NCBI Taxonomy" id="117681"/>
    <lineage>
        <taxon>Bacteria</taxon>
        <taxon>Pseudomonadati</taxon>
        <taxon>Pseudomonadota</taxon>
        <taxon>Gammaproteobacteria</taxon>
        <taxon>Pseudomonadales</taxon>
        <taxon>Pseudomonadaceae</taxon>
        <taxon>Pseudomonas</taxon>
    </lineage>
</organism>
<dbReference type="InterPro" id="IPR055152">
    <property type="entry name" value="Transketolase-like_C_2"/>
</dbReference>
<feature type="signal peptide" evidence="1">
    <location>
        <begin position="1"/>
        <end position="28"/>
    </location>
</feature>
<reference evidence="3 4" key="1">
    <citation type="submission" date="2020-04" db="EMBL/GenBank/DDBJ databases">
        <title>Molecular characterization of pseudomonads from Agaricus bisporus reveal novel blotch 2 pathogens in Western Europe.</title>
        <authorList>
            <person name="Taparia T."/>
            <person name="Krijger M."/>
            <person name="Haynes E."/>
            <person name="Elpinstone J.G."/>
            <person name="Noble R."/>
            <person name="Van Der Wolf J."/>
        </authorList>
    </citation>
    <scope>NUCLEOTIDE SEQUENCE [LARGE SCALE GENOMIC DNA]</scope>
    <source>
        <strain evidence="3 4">IPO3738</strain>
    </source>
</reference>
<dbReference type="EMBL" id="JACAQE010000001">
    <property type="protein sequence ID" value="NWC12381.1"/>
    <property type="molecule type" value="Genomic_DNA"/>
</dbReference>
<name>A0A7Y7XUL6_9PSED</name>